<dbReference type="Proteomes" id="UP001374952">
    <property type="component" value="Unassembled WGS sequence"/>
</dbReference>
<keyword evidence="2" id="KW-1185">Reference proteome</keyword>
<proteinExistence type="predicted"/>
<name>A0ACC6QYJ1_9GAMM</name>
<evidence type="ECO:0000313" key="1">
    <source>
        <dbReference type="EMBL" id="MEL0602617.1"/>
    </source>
</evidence>
<dbReference type="EMBL" id="JBAKAX010000001">
    <property type="protein sequence ID" value="MEL0602617.1"/>
    <property type="molecule type" value="Genomic_DNA"/>
</dbReference>
<protein>
    <submittedName>
        <fullName evidence="1">Uncharacterized protein</fullName>
    </submittedName>
</protein>
<accession>A0ACC6QYJ1</accession>
<evidence type="ECO:0000313" key="2">
    <source>
        <dbReference type="Proteomes" id="UP001374952"/>
    </source>
</evidence>
<comment type="caution">
    <text evidence="1">The sequence shown here is derived from an EMBL/GenBank/DDBJ whole genome shotgun (WGS) entry which is preliminary data.</text>
</comment>
<sequence>MNDVEIRKDMFAWYGAAMYAAQLFEVELVTLLLGLKRLRDPDTKPQEYDDLDKLLSRKTLGALLKELEKHCIIPQEFKNMLTNYRDKRNFLAHEFFYARANDMKSRKGLEKLMQELQEVEQQLRTADQITMKMSEDVRTASGINQKDFQTYVESQLKSK</sequence>
<gene>
    <name evidence="1" type="ORF">V6250_00475</name>
</gene>
<reference evidence="1" key="1">
    <citation type="submission" date="2024-02" db="EMBL/GenBank/DDBJ databases">
        <title>Bacteria isolated from the canopy kelp, Nereocystis luetkeana.</title>
        <authorList>
            <person name="Pfister C.A."/>
            <person name="Younker I.T."/>
            <person name="Light S.H."/>
        </authorList>
    </citation>
    <scope>NUCLEOTIDE SEQUENCE</scope>
    <source>
        <strain evidence="1">TN.2.01</strain>
    </source>
</reference>
<organism evidence="1 2">
    <name type="scientific">Pseudoalteromonas undina</name>
    <dbReference type="NCBI Taxonomy" id="43660"/>
    <lineage>
        <taxon>Bacteria</taxon>
        <taxon>Pseudomonadati</taxon>
        <taxon>Pseudomonadota</taxon>
        <taxon>Gammaproteobacteria</taxon>
        <taxon>Alteromonadales</taxon>
        <taxon>Pseudoalteromonadaceae</taxon>
        <taxon>Pseudoalteromonas</taxon>
    </lineage>
</organism>